<dbReference type="GeneID" id="18869586"/>
<dbReference type="InParanoid" id="G3AFT3"/>
<comment type="function">
    <text evidence="10">Mitochondrial metal transporter involved in mitochondrial iron accumulation.</text>
</comment>
<evidence type="ECO:0000256" key="3">
    <source>
        <dbReference type="ARBA" id="ARBA00022434"/>
    </source>
</evidence>
<proteinExistence type="inferred from homology"/>
<comment type="similarity">
    <text evidence="2">Belongs to the cation diffusion facilitator (CDF) transporter (TC 2.A.4) family. SLC30A subfamily.</text>
</comment>
<evidence type="ECO:0000313" key="14">
    <source>
        <dbReference type="EMBL" id="EGW35072.1"/>
    </source>
</evidence>
<accession>G3AFT3</accession>
<evidence type="ECO:0000256" key="11">
    <source>
        <dbReference type="SAM" id="MobiDB-lite"/>
    </source>
</evidence>
<dbReference type="STRING" id="619300.G3AFT3"/>
<keyword evidence="4" id="KW-0813">Transport</keyword>
<dbReference type="GO" id="GO:0005739">
    <property type="term" value="C:mitochondrion"/>
    <property type="evidence" value="ECO:0007669"/>
    <property type="project" value="UniProtKB-ARBA"/>
</dbReference>
<reference evidence="14 15" key="1">
    <citation type="journal article" date="2011" name="Proc. Natl. Acad. Sci. U.S.A.">
        <title>Comparative genomics of xylose-fermenting fungi for enhanced biofuel production.</title>
        <authorList>
            <person name="Wohlbach D.J."/>
            <person name="Kuo A."/>
            <person name="Sato T.K."/>
            <person name="Potts K.M."/>
            <person name="Salamov A.A."/>
            <person name="LaButti K.M."/>
            <person name="Sun H."/>
            <person name="Clum A."/>
            <person name="Pangilinan J.L."/>
            <person name="Lindquist E.A."/>
            <person name="Lucas S."/>
            <person name="Lapidus A."/>
            <person name="Jin M."/>
            <person name="Gunawan C."/>
            <person name="Balan V."/>
            <person name="Dale B.E."/>
            <person name="Jeffries T.W."/>
            <person name="Zinkel R."/>
            <person name="Barry K.W."/>
            <person name="Grigoriev I.V."/>
            <person name="Gasch A.P."/>
        </authorList>
    </citation>
    <scope>NUCLEOTIDE SEQUENCE [LARGE SCALE GENOMIC DNA]</scope>
    <source>
        <strain evidence="15">NRRL Y-27907 / 11-Y1</strain>
    </source>
</reference>
<evidence type="ECO:0000256" key="6">
    <source>
        <dbReference type="ARBA" id="ARBA00022692"/>
    </source>
</evidence>
<evidence type="ECO:0000313" key="15">
    <source>
        <dbReference type="Proteomes" id="UP000000709"/>
    </source>
</evidence>
<comment type="subcellular location">
    <subcellularLocation>
        <location evidence="1">Membrane</location>
        <topology evidence="1">Multi-pass membrane protein</topology>
    </subcellularLocation>
</comment>
<evidence type="ECO:0000256" key="8">
    <source>
        <dbReference type="ARBA" id="ARBA00023065"/>
    </source>
</evidence>
<dbReference type="HOGENOM" id="CLU_013430_12_2_1"/>
<evidence type="ECO:0000256" key="4">
    <source>
        <dbReference type="ARBA" id="ARBA00022448"/>
    </source>
</evidence>
<feature type="compositionally biased region" description="Basic and acidic residues" evidence="11">
    <location>
        <begin position="1"/>
        <end position="13"/>
    </location>
</feature>
<dbReference type="Proteomes" id="UP000000709">
    <property type="component" value="Unassembled WGS sequence"/>
</dbReference>
<feature type="compositionally biased region" description="Basic residues" evidence="11">
    <location>
        <begin position="14"/>
        <end position="24"/>
    </location>
</feature>
<dbReference type="OrthoDB" id="435980at2759"/>
<sequence length="417" mass="46349">MDTTTTKEKPDAHHIHKESKHTHSHSGAAIFHHHHHSLHEPNQHLLDKTSPASRITWIGLFVNVGLAISKGIGGVYFHSQALIADAIHSVGDMIADFLTLATVNVAAKVGTPTKFPLGYGKIESIGSFLVSAILLFAGISIGWSSLISIFEFVLPSYWYDIVSQVHIGHSHSHTDMLTSSDHGHSHSHLSGLAEPELRPHKVVPNINAAWLAGASIIVKEILFRETLKVANQTNSKVLVANAWHHRIDSLTAVVALLTVTGGVLFNVAWLDSVGGIGVSILIIKAGWDTIKEAWFELIDRGEKPGSELYDKIDEIVRQELLSNEELNKFKLAQLSVLSSGANTNIRMVLHTDVKGIDLKMLNKYEEQLSALIKEDDKFVRNIFIQFKEVDQLEDEHTHEHEHTHDHTHSHDHHDHTH</sequence>
<evidence type="ECO:0000256" key="2">
    <source>
        <dbReference type="ARBA" id="ARBA00008873"/>
    </source>
</evidence>
<dbReference type="GO" id="GO:0008324">
    <property type="term" value="F:monoatomic cation transmembrane transporter activity"/>
    <property type="evidence" value="ECO:0007669"/>
    <property type="project" value="InterPro"/>
</dbReference>
<dbReference type="GO" id="GO:0006826">
    <property type="term" value="P:iron ion transport"/>
    <property type="evidence" value="ECO:0007669"/>
    <property type="project" value="UniProtKB-KW"/>
</dbReference>
<evidence type="ECO:0000259" key="13">
    <source>
        <dbReference type="Pfam" id="PF01545"/>
    </source>
</evidence>
<dbReference type="SUPFAM" id="SSF161111">
    <property type="entry name" value="Cation efflux protein transmembrane domain-like"/>
    <property type="match status" value="1"/>
</dbReference>
<keyword evidence="7 12" id="KW-1133">Transmembrane helix</keyword>
<name>G3AFT3_SPAPN</name>
<dbReference type="GO" id="GO:0016020">
    <property type="term" value="C:membrane"/>
    <property type="evidence" value="ECO:0007669"/>
    <property type="project" value="UniProtKB-SubCell"/>
</dbReference>
<keyword evidence="8" id="KW-0406">Ion transport</keyword>
<evidence type="ECO:0000256" key="12">
    <source>
        <dbReference type="SAM" id="Phobius"/>
    </source>
</evidence>
<evidence type="ECO:0000256" key="1">
    <source>
        <dbReference type="ARBA" id="ARBA00004141"/>
    </source>
</evidence>
<dbReference type="KEGG" id="spaa:SPAPADRAFT_131543"/>
<keyword evidence="9 12" id="KW-0472">Membrane</keyword>
<evidence type="ECO:0000256" key="9">
    <source>
        <dbReference type="ARBA" id="ARBA00023136"/>
    </source>
</evidence>
<keyword evidence="3" id="KW-0409">Iron storage</keyword>
<dbReference type="PANTHER" id="PTHR43840">
    <property type="entry name" value="MITOCHONDRIAL METAL TRANSPORTER 1-RELATED"/>
    <property type="match status" value="1"/>
</dbReference>
<dbReference type="Gene3D" id="1.20.1510.10">
    <property type="entry name" value="Cation efflux protein transmembrane domain"/>
    <property type="match status" value="1"/>
</dbReference>
<evidence type="ECO:0000256" key="7">
    <source>
        <dbReference type="ARBA" id="ARBA00022989"/>
    </source>
</evidence>
<dbReference type="eggNOG" id="KOG1485">
    <property type="taxonomic scope" value="Eukaryota"/>
</dbReference>
<dbReference type="InterPro" id="IPR058533">
    <property type="entry name" value="Cation_efflux_TM"/>
</dbReference>
<dbReference type="RefSeq" id="XP_007372484.1">
    <property type="nucleotide sequence ID" value="XM_007372422.1"/>
</dbReference>
<dbReference type="Pfam" id="PF01545">
    <property type="entry name" value="Cation_efflux"/>
    <property type="match status" value="2"/>
</dbReference>
<keyword evidence="5" id="KW-0410">Iron transport</keyword>
<feature type="transmembrane region" description="Helical" evidence="12">
    <location>
        <begin position="127"/>
        <end position="154"/>
    </location>
</feature>
<gene>
    <name evidence="14" type="ORF">SPAPADRAFT_131543</name>
</gene>
<evidence type="ECO:0000256" key="5">
    <source>
        <dbReference type="ARBA" id="ARBA00022496"/>
    </source>
</evidence>
<evidence type="ECO:0000256" key="10">
    <source>
        <dbReference type="ARBA" id="ARBA00055037"/>
    </source>
</evidence>
<feature type="region of interest" description="Disordered" evidence="11">
    <location>
        <begin position="393"/>
        <end position="417"/>
    </location>
</feature>
<dbReference type="GO" id="GO:0006879">
    <property type="term" value="P:intracellular iron ion homeostasis"/>
    <property type="evidence" value="ECO:0007669"/>
    <property type="project" value="UniProtKB-KW"/>
</dbReference>
<keyword evidence="6 12" id="KW-0812">Transmembrane</keyword>
<organism evidence="15">
    <name type="scientific">Spathaspora passalidarum (strain NRRL Y-27907 / 11-Y1)</name>
    <dbReference type="NCBI Taxonomy" id="619300"/>
    <lineage>
        <taxon>Eukaryota</taxon>
        <taxon>Fungi</taxon>
        <taxon>Dikarya</taxon>
        <taxon>Ascomycota</taxon>
        <taxon>Saccharomycotina</taxon>
        <taxon>Pichiomycetes</taxon>
        <taxon>Debaryomycetaceae</taxon>
        <taxon>Spathaspora</taxon>
    </lineage>
</organism>
<dbReference type="EMBL" id="GL996499">
    <property type="protein sequence ID" value="EGW35072.1"/>
    <property type="molecule type" value="Genomic_DNA"/>
</dbReference>
<feature type="transmembrane region" description="Helical" evidence="12">
    <location>
        <begin position="55"/>
        <end position="77"/>
    </location>
</feature>
<feature type="domain" description="Cation efflux protein transmembrane" evidence="13">
    <location>
        <begin position="57"/>
        <end position="150"/>
    </location>
</feature>
<feature type="domain" description="Cation efflux protein transmembrane" evidence="13">
    <location>
        <begin position="199"/>
        <end position="297"/>
    </location>
</feature>
<feature type="region of interest" description="Disordered" evidence="11">
    <location>
        <begin position="1"/>
        <end position="27"/>
    </location>
</feature>
<dbReference type="OMA" id="GVYFHSQ"/>
<keyword evidence="3" id="KW-0408">Iron</keyword>
<protein>
    <recommendedName>
        <fullName evidence="13">Cation efflux protein transmembrane domain-containing protein</fullName>
    </recommendedName>
</protein>
<dbReference type="InterPro" id="IPR050291">
    <property type="entry name" value="CDF_Transporter"/>
</dbReference>
<dbReference type="InterPro" id="IPR002524">
    <property type="entry name" value="Cation_efflux"/>
</dbReference>
<dbReference type="PANTHER" id="PTHR43840:SF15">
    <property type="entry name" value="MITOCHONDRIAL METAL TRANSPORTER 1-RELATED"/>
    <property type="match status" value="1"/>
</dbReference>
<dbReference type="NCBIfam" id="TIGR01297">
    <property type="entry name" value="CDF"/>
    <property type="match status" value="1"/>
</dbReference>
<keyword evidence="15" id="KW-1185">Reference proteome</keyword>
<dbReference type="FunFam" id="1.20.1510.10:FF:000013">
    <property type="entry name" value="Cation efflux family protein"/>
    <property type="match status" value="2"/>
</dbReference>
<dbReference type="FunCoup" id="G3AFT3">
    <property type="interactions" value="87"/>
</dbReference>
<dbReference type="AlphaFoldDB" id="G3AFT3"/>
<dbReference type="InterPro" id="IPR027469">
    <property type="entry name" value="Cation_efflux_TMD_sf"/>
</dbReference>